<comment type="caution">
    <text evidence="1">The sequence shown here is derived from an EMBL/GenBank/DDBJ whole genome shotgun (WGS) entry which is preliminary data.</text>
</comment>
<accession>A0A4Y2PSV9</accession>
<organism evidence="1 2">
    <name type="scientific">Araneus ventricosus</name>
    <name type="common">Orbweaver spider</name>
    <name type="synonym">Epeira ventricosa</name>
    <dbReference type="NCBI Taxonomy" id="182803"/>
    <lineage>
        <taxon>Eukaryota</taxon>
        <taxon>Metazoa</taxon>
        <taxon>Ecdysozoa</taxon>
        <taxon>Arthropoda</taxon>
        <taxon>Chelicerata</taxon>
        <taxon>Arachnida</taxon>
        <taxon>Araneae</taxon>
        <taxon>Araneomorphae</taxon>
        <taxon>Entelegynae</taxon>
        <taxon>Araneoidea</taxon>
        <taxon>Araneidae</taxon>
        <taxon>Araneus</taxon>
    </lineage>
</organism>
<sequence length="38" mass="4071">GTENTTWDKVLTALGSTTQPTFPTPVDRTISQPLAVIL</sequence>
<dbReference type="EMBL" id="BGPR01134654">
    <property type="protein sequence ID" value="GBN53943.1"/>
    <property type="molecule type" value="Genomic_DNA"/>
</dbReference>
<evidence type="ECO:0000313" key="1">
    <source>
        <dbReference type="EMBL" id="GBN53943.1"/>
    </source>
</evidence>
<protein>
    <submittedName>
        <fullName evidence="1">Uncharacterized protein</fullName>
    </submittedName>
</protein>
<gene>
    <name evidence="1" type="ORF">AVEN_260617_1</name>
</gene>
<proteinExistence type="predicted"/>
<dbReference type="AlphaFoldDB" id="A0A4Y2PSV9"/>
<name>A0A4Y2PSV9_ARAVE</name>
<keyword evidence="2" id="KW-1185">Reference proteome</keyword>
<dbReference type="Proteomes" id="UP000499080">
    <property type="component" value="Unassembled WGS sequence"/>
</dbReference>
<reference evidence="1 2" key="1">
    <citation type="journal article" date="2019" name="Sci. Rep.">
        <title>Orb-weaving spider Araneus ventricosus genome elucidates the spidroin gene catalogue.</title>
        <authorList>
            <person name="Kono N."/>
            <person name="Nakamura H."/>
            <person name="Ohtoshi R."/>
            <person name="Moran D.A.P."/>
            <person name="Shinohara A."/>
            <person name="Yoshida Y."/>
            <person name="Fujiwara M."/>
            <person name="Mori M."/>
            <person name="Tomita M."/>
            <person name="Arakawa K."/>
        </authorList>
    </citation>
    <scope>NUCLEOTIDE SEQUENCE [LARGE SCALE GENOMIC DNA]</scope>
</reference>
<evidence type="ECO:0000313" key="2">
    <source>
        <dbReference type="Proteomes" id="UP000499080"/>
    </source>
</evidence>
<feature type="non-terminal residue" evidence="1">
    <location>
        <position position="1"/>
    </location>
</feature>